<accession>A0A937XF52</accession>
<evidence type="ECO:0000256" key="1">
    <source>
        <dbReference type="SAM" id="SignalP"/>
    </source>
</evidence>
<feature type="signal peptide" evidence="1">
    <location>
        <begin position="1"/>
        <end position="22"/>
    </location>
</feature>
<organism evidence="4 5">
    <name type="scientific">candidate division WOR-3 bacterium</name>
    <dbReference type="NCBI Taxonomy" id="2052148"/>
    <lineage>
        <taxon>Bacteria</taxon>
        <taxon>Bacteria division WOR-3</taxon>
    </lineage>
</organism>
<dbReference type="CDD" id="cd02619">
    <property type="entry name" value="Peptidase_C1"/>
    <property type="match status" value="1"/>
</dbReference>
<feature type="domain" description="FlgD/Vpr Ig-like" evidence="3">
    <location>
        <begin position="654"/>
        <end position="713"/>
    </location>
</feature>
<dbReference type="GO" id="GO:0008234">
    <property type="term" value="F:cysteine-type peptidase activity"/>
    <property type="evidence" value="ECO:0007669"/>
    <property type="project" value="InterPro"/>
</dbReference>
<evidence type="ECO:0008006" key="6">
    <source>
        <dbReference type="Google" id="ProtNLM"/>
    </source>
</evidence>
<dbReference type="SUPFAM" id="SSF54001">
    <property type="entry name" value="Cysteine proteinases"/>
    <property type="match status" value="1"/>
</dbReference>
<dbReference type="InterPro" id="IPR000668">
    <property type="entry name" value="Peptidase_C1A_C"/>
</dbReference>
<feature type="domain" description="Peptidase C1A papain C-terminal" evidence="2">
    <location>
        <begin position="67"/>
        <end position="270"/>
    </location>
</feature>
<dbReference type="EMBL" id="VGIR01000005">
    <property type="protein sequence ID" value="MBM3330531.1"/>
    <property type="molecule type" value="Genomic_DNA"/>
</dbReference>
<reference evidence="4" key="1">
    <citation type="submission" date="2019-03" db="EMBL/GenBank/DDBJ databases">
        <title>Lake Tanganyika Metagenome-Assembled Genomes (MAGs).</title>
        <authorList>
            <person name="Tran P."/>
        </authorList>
    </citation>
    <scope>NUCLEOTIDE SEQUENCE</scope>
    <source>
        <strain evidence="4">K_DeepCast_150m_m2_040</strain>
    </source>
</reference>
<dbReference type="Proteomes" id="UP000779900">
    <property type="component" value="Unassembled WGS sequence"/>
</dbReference>
<sequence>MSRMLTVLLGCCLLVGAAGARAELHRLGFVREDLSKVAPEHEVKSIPPALGAKSFLDLPVVDLTSEMPPVGNQGGQGSCASWSIAYYHRTQLEYHERHWDLNDPHHQFSPAFCYNQVNGGGDNGSGFGNNMPLICESGVASLADCPYNDGDPVSWPSESAYSKATPYRTKDWAWFHTDDTTGVNMIKQLLANGSTSCLSIGVWGNFDNIAAHNYMYCSADREGENRGGHLITFVGYNDTLTTVDGTGAFRMVNSWGPGWGQAGYFWMSYEAVMDSFLCPGREVAYLTDTVGYVPRLLARANIDHPTRDRFGLQFSVGKRWSALWLYNFRSWARARTDQPFPDNKIVFDLTDAASFIESKQTDSIYFVATDGRRDSKTGSVLSSSVQLLDWGTLFYAESCPRSIPDNGNAVPFGHRLVQLDNNVSTTVILAPRGILEPDSSYVPTAEVRNFGTATASFPAMVSIGAGYADTVQVNSLAPASAETLEFAPWVVPARCTAVVRCSTALSNDEYHGDDVATSLVWARYHDAGLVDILVPADTVDSGRIIYPSVRIRNNGTQAEYVTATFRIPDAGYLRQSRVTVPSNGEMSVTFATWVPKELGSHVLRCSLNFAGDADPVNDTMGGTTFVVPVGIAEGKQTPPPFRLDVPRPSVFDRSVAIAFALPKAADVSLSLYDAAGKLVRQLRNGTAAAGDHRLTWDGRDGQGRAVPSGAYFCRLDAGDRRATAVLLKL</sequence>
<dbReference type="AlphaFoldDB" id="A0A937XF52"/>
<dbReference type="Pfam" id="PF00112">
    <property type="entry name" value="Peptidase_C1"/>
    <property type="match status" value="1"/>
</dbReference>
<dbReference type="Gene3D" id="3.90.70.10">
    <property type="entry name" value="Cysteine proteinases"/>
    <property type="match status" value="1"/>
</dbReference>
<comment type="caution">
    <text evidence="4">The sequence shown here is derived from an EMBL/GenBank/DDBJ whole genome shotgun (WGS) entry which is preliminary data.</text>
</comment>
<name>A0A937XF52_UNCW3</name>
<dbReference type="Pfam" id="PF13860">
    <property type="entry name" value="FlgD_ig"/>
    <property type="match status" value="1"/>
</dbReference>
<dbReference type="InterPro" id="IPR025965">
    <property type="entry name" value="FlgD/Vpr_Ig-like"/>
</dbReference>
<dbReference type="GO" id="GO:0006508">
    <property type="term" value="P:proteolysis"/>
    <property type="evidence" value="ECO:0007669"/>
    <property type="project" value="InterPro"/>
</dbReference>
<evidence type="ECO:0000313" key="4">
    <source>
        <dbReference type="EMBL" id="MBM3330531.1"/>
    </source>
</evidence>
<feature type="chain" id="PRO_5037107009" description="T9SS type A sorting domain-containing protein" evidence="1">
    <location>
        <begin position="23"/>
        <end position="729"/>
    </location>
</feature>
<protein>
    <recommendedName>
        <fullName evidence="6">T9SS type A sorting domain-containing protein</fullName>
    </recommendedName>
</protein>
<dbReference type="InterPro" id="IPR038765">
    <property type="entry name" value="Papain-like_cys_pep_sf"/>
</dbReference>
<proteinExistence type="predicted"/>
<keyword evidence="1" id="KW-0732">Signal</keyword>
<evidence type="ECO:0000259" key="3">
    <source>
        <dbReference type="Pfam" id="PF13860"/>
    </source>
</evidence>
<gene>
    <name evidence="4" type="ORF">FJY68_01610</name>
</gene>
<dbReference type="Gene3D" id="2.60.40.4070">
    <property type="match status" value="1"/>
</dbReference>
<evidence type="ECO:0000313" key="5">
    <source>
        <dbReference type="Proteomes" id="UP000779900"/>
    </source>
</evidence>
<evidence type="ECO:0000259" key="2">
    <source>
        <dbReference type="Pfam" id="PF00112"/>
    </source>
</evidence>